<keyword evidence="1" id="KW-0732">Signal</keyword>
<protein>
    <submittedName>
        <fullName evidence="2">Uncharacterized protein</fullName>
    </submittedName>
</protein>
<keyword evidence="3" id="KW-1185">Reference proteome</keyword>
<evidence type="ECO:0000313" key="3">
    <source>
        <dbReference type="Proteomes" id="UP000485058"/>
    </source>
</evidence>
<feature type="non-terminal residue" evidence="2">
    <location>
        <position position="1"/>
    </location>
</feature>
<gene>
    <name evidence="2" type="ORF">HaLaN_19542</name>
</gene>
<name>A0A699ZTW9_HAELA</name>
<dbReference type="EMBL" id="BLLF01001975">
    <property type="protein sequence ID" value="GFH22126.1"/>
    <property type="molecule type" value="Genomic_DNA"/>
</dbReference>
<comment type="caution">
    <text evidence="2">The sequence shown here is derived from an EMBL/GenBank/DDBJ whole genome shotgun (WGS) entry which is preliminary data.</text>
</comment>
<dbReference type="AlphaFoldDB" id="A0A699ZTW9"/>
<dbReference type="Proteomes" id="UP000485058">
    <property type="component" value="Unassembled WGS sequence"/>
</dbReference>
<feature type="signal peptide" evidence="1">
    <location>
        <begin position="1"/>
        <end position="28"/>
    </location>
</feature>
<accession>A0A699ZTW9</accession>
<proteinExistence type="predicted"/>
<evidence type="ECO:0000256" key="1">
    <source>
        <dbReference type="SAM" id="SignalP"/>
    </source>
</evidence>
<evidence type="ECO:0000313" key="2">
    <source>
        <dbReference type="EMBL" id="GFH22126.1"/>
    </source>
</evidence>
<sequence length="74" mass="7683">MRLPSVASVLTIAGLGTLLHCTQKDAEAVPGVVRGTYAPAAAGATNRNTNLIARVIPNGRPAAGRCQRSPQQEF</sequence>
<feature type="chain" id="PRO_5025673391" evidence="1">
    <location>
        <begin position="29"/>
        <end position="74"/>
    </location>
</feature>
<reference evidence="2 3" key="1">
    <citation type="submission" date="2020-02" db="EMBL/GenBank/DDBJ databases">
        <title>Draft genome sequence of Haematococcus lacustris strain NIES-144.</title>
        <authorList>
            <person name="Morimoto D."/>
            <person name="Nakagawa S."/>
            <person name="Yoshida T."/>
            <person name="Sawayama S."/>
        </authorList>
    </citation>
    <scope>NUCLEOTIDE SEQUENCE [LARGE SCALE GENOMIC DNA]</scope>
    <source>
        <strain evidence="2 3">NIES-144</strain>
    </source>
</reference>
<organism evidence="2 3">
    <name type="scientific">Haematococcus lacustris</name>
    <name type="common">Green alga</name>
    <name type="synonym">Haematococcus pluvialis</name>
    <dbReference type="NCBI Taxonomy" id="44745"/>
    <lineage>
        <taxon>Eukaryota</taxon>
        <taxon>Viridiplantae</taxon>
        <taxon>Chlorophyta</taxon>
        <taxon>core chlorophytes</taxon>
        <taxon>Chlorophyceae</taxon>
        <taxon>CS clade</taxon>
        <taxon>Chlamydomonadales</taxon>
        <taxon>Haematococcaceae</taxon>
        <taxon>Haematococcus</taxon>
    </lineage>
</organism>